<organism evidence="17 18">
    <name type="scientific">Bos taurus</name>
    <name type="common">Bovine</name>
    <dbReference type="NCBI Taxonomy" id="9913"/>
    <lineage>
        <taxon>Eukaryota</taxon>
        <taxon>Metazoa</taxon>
        <taxon>Chordata</taxon>
        <taxon>Craniata</taxon>
        <taxon>Vertebrata</taxon>
        <taxon>Euteleostomi</taxon>
        <taxon>Mammalia</taxon>
        <taxon>Eutheria</taxon>
        <taxon>Laurasiatheria</taxon>
        <taxon>Artiodactyla</taxon>
        <taxon>Ruminantia</taxon>
        <taxon>Pecora</taxon>
        <taxon>Bovidae</taxon>
        <taxon>Bovinae</taxon>
        <taxon>Bos</taxon>
    </lineage>
</organism>
<dbReference type="Pfam" id="PF15613">
    <property type="entry name" value="WSD"/>
    <property type="match status" value="1"/>
</dbReference>
<feature type="region of interest" description="Disordered" evidence="12">
    <location>
        <begin position="1318"/>
        <end position="1380"/>
    </location>
</feature>
<feature type="region of interest" description="Disordered" evidence="12">
    <location>
        <begin position="1277"/>
        <end position="1298"/>
    </location>
</feature>
<reference evidence="17" key="2">
    <citation type="submission" date="2025-08" db="UniProtKB">
        <authorList>
            <consortium name="Ensembl"/>
        </authorList>
    </citation>
    <scope>IDENTIFICATION</scope>
    <source>
        <strain evidence="17">Hereford</strain>
    </source>
</reference>
<dbReference type="InterPro" id="IPR016177">
    <property type="entry name" value="DNA-bd_dom_sf"/>
</dbReference>
<comment type="similarity">
    <text evidence="2">Belongs to the WAL family.</text>
</comment>
<keyword evidence="6" id="KW-0805">Transcription regulation</keyword>
<gene>
    <name evidence="17 19" type="primary">BAZ2B</name>
</gene>
<feature type="region of interest" description="Disordered" evidence="12">
    <location>
        <begin position="1"/>
        <end position="44"/>
    </location>
</feature>
<dbReference type="InterPro" id="IPR028941">
    <property type="entry name" value="WHIM2_dom"/>
</dbReference>
<dbReference type="PANTHER" id="PTHR45915:SF1">
    <property type="entry name" value="BROMODOMAIN ADJACENT TO ZINC FINGER DOMAIN PROTEIN 2B"/>
    <property type="match status" value="1"/>
</dbReference>
<feature type="region of interest" description="Disordered" evidence="12">
    <location>
        <begin position="1877"/>
        <end position="1903"/>
    </location>
</feature>
<keyword evidence="4 11" id="KW-0863">Zinc-finger</keyword>
<dbReference type="InterPro" id="IPR036427">
    <property type="entry name" value="Bromodomain-like_sf"/>
</dbReference>
<sequence length="2041" mass="227258">MESGERLPSSTASSATPTSSSIPSVASSVSKGGLSTGAASLSSTINPCGAEWWRTTDVHTRAGAAFFPPLLGIPPLFAPPAQNHDSSSFHSRTSGKSNRNGPEKGVNGSINGNSTSSVSGINTSVLSTTASSSVGQTKSVSSGGGNRKCNQEQNKTQPLDARADKIKDKKPRKKAMESSSNSDSDSGTSSDTSSEGISSSDSDDLEEDEEEDQSIEESEDDDSDSETEAQQKSNNQVLLHGVSDPKAEGQKATEKAQEKRIHQPLPLLSESQTHSSFQSQQKQPQVLSQQLPFIFQSSQAKEESVNKHTSVIQSTGLVSNVKPLSLVNQAKKETYMKLIVPSPDVLKAGNKNTSEESSSLTSELRSKREQYKQTFPAQLKKQESSKSLKKVIAALSNPKPTSSSPAHPKQTLENSNPNPFLTNALLGNHQPNGVIQSVIQEAPLALTTKTKMQSKINENIATASSTPFSSPVNLSTSGRRTPGSQTTVIPSPSPILHSQGKEKAVSNNVNTVKTQPHSHPAQSLVEQFRGTDSDILSSKDSEDSNEDEEEDDEEDEEDEEDDDSDDSQSGTSKRRRVTDERELHIPLEYGWQRETRIRNFGGRLQGEVAYYAPCGKKLRQYPEVIKYLSRNGIMDISRDNFSFSAKIRVGDFYEARDGPQGMQWCLLKEEDVIPRIRAMEGRRGRPPNPDRQRAREESRIRRRKGRPPNVGSTEFLDNTDAKLLRKLQAQEIARQAAQIKLLRKLQKQEQARVAKEAKKQQAIIAAEEKRKQKEQIKIMKQQEKIKRIQQIRMEKELRAQQILEAKKKKKEEAANAKLLEAEKRIKEKEMRRQQAVLLKHQERERRRQHMMLMKAMEARKKAEEKERLKQEKRDEKRLNKERKLEQRRLELEMAKELKKPNEDMCLADQKPLPELPRIPGLVLSGSTFSDCLMVVQFLRNFGKVLGFDVNIDVPNLSVLQEGLLNIGDSMGEVQDLLVRLLSAAVCDPGLITGYKAKTALGEHLLNVGVNRDNVSEILQIFMEAHCGQTELTESLKTKAFQAHTPAQKASVLAFLINELACSKSVVSEIDKNIDYMSNLRRDKWVVEGKLRKLRIIHAKKTGKRDTSGGIDLGEEQHPLGTPTPGRKRRRKGGDSDYDDDDDDDSDDQADEDDEDEEDKEDKKGKKTEICEDEDEGDQAASVEELEKQIEKLSKQQSQYRRKLFDASHSLRSMMFGQDRYRRRYWILPQCGGIFVEGMESGEGLEEIAKEREKLKKAKSIQIKEEIFETSEHTLNCSNPDHCEQKEDTKEKDNPNLFLQKPGSFSKLSKLLEVAKMPAESDVMTPKPNSSANGCTLSYQNSGKQSLGSIQSTATQSNTEKTDSNNLFSTSSSGPGKFYSPLPNDQLLKTLTEKNRQWFSLLPRTPCDDTSLTHASMSTASSVTPQSQPLSKSPSPAPAPLLGSSAQNPVGLNPFALSPLQVKSGVSVMGLQFCGWPAGVLTSNIPFTSPLPNLGSGLGLSEGNSNTFVTPNVAPSKSESPVPQNEKVSSTQPAAVEVAKPVDFPSPKPIPEEMQFGWWRIIDPEDLKALLKVLHLRGIREKALQKQIQKHLDYITQACIKNKDVAIIELNENEENQVTRDIVENWSIEEQAMEMDLNILQQVEDLERRVASASLQVKGWMCPEPASEREDLVYFEHKSFSKLCKEHDGEFTGEEEGSAHALERKSDNPLDIAVTRLADLERNIERRYLKSPLSTTIQIKLDNVGTVTVPAPAPSVSGDGDGIEEDIAPGLRVWRRALSEARSAAQVALCIQQLQKSIAWEKSIMKVYCQICRKGDNEELLLLCDGCDKGCHTYCHRPKITTIPDGDWFCPACIAKASGQTLKIKKLHVKGKKSESKKGKKVTLTGDTEDEDSASTSSSLKRGVKDLKKRKMEENSSINISKQESFTSVKKPKRDDSKDLALCSMILTEMETHEDAWPFLLPVNLKLVPGYKKVIKKPMDFSTIREKLSSGQYPNLETFALDVRLVFDNCETFNEDDSDIGRAGHSMRKYFEKKWTDTFKVS</sequence>
<dbReference type="InterPro" id="IPR001487">
    <property type="entry name" value="Bromodomain"/>
</dbReference>
<dbReference type="Gene3D" id="3.30.890.10">
    <property type="entry name" value="Methyl-cpg-binding Protein 2, Chain A"/>
    <property type="match status" value="1"/>
</dbReference>
<feature type="region of interest" description="Disordered" evidence="12">
    <location>
        <begin position="1103"/>
        <end position="1179"/>
    </location>
</feature>
<evidence type="ECO:0000256" key="5">
    <source>
        <dbReference type="ARBA" id="ARBA00022833"/>
    </source>
</evidence>
<dbReference type="PROSITE" id="PS50016">
    <property type="entry name" value="ZF_PHD_2"/>
    <property type="match status" value="1"/>
</dbReference>
<evidence type="ECO:0000259" key="13">
    <source>
        <dbReference type="PROSITE" id="PS50014"/>
    </source>
</evidence>
<dbReference type="InterPro" id="IPR018359">
    <property type="entry name" value="Bromodomain_CS"/>
</dbReference>
<dbReference type="CDD" id="cd15630">
    <property type="entry name" value="PHD_BAZ2B"/>
    <property type="match status" value="1"/>
</dbReference>
<feature type="compositionally biased region" description="Basic and acidic residues" evidence="12">
    <location>
        <begin position="1160"/>
        <end position="1169"/>
    </location>
</feature>
<dbReference type="InterPro" id="IPR001739">
    <property type="entry name" value="Methyl_CpG_DNA-bd"/>
</dbReference>
<dbReference type="Gene3D" id="3.30.40.10">
    <property type="entry name" value="Zinc/RING finger domain, C3HC4 (zinc finger)"/>
    <property type="match status" value="1"/>
</dbReference>
<dbReference type="Pfam" id="PF02791">
    <property type="entry name" value="DDT"/>
    <property type="match status" value="1"/>
</dbReference>
<reference evidence="17" key="3">
    <citation type="submission" date="2025-09" db="UniProtKB">
        <authorList>
            <consortium name="Ensembl"/>
        </authorList>
    </citation>
    <scope>IDENTIFICATION</scope>
    <source>
        <strain evidence="17">Hereford</strain>
    </source>
</reference>
<feature type="compositionally biased region" description="Basic and acidic residues" evidence="12">
    <location>
        <begin position="529"/>
        <end position="542"/>
    </location>
</feature>
<dbReference type="SMART" id="SM00571">
    <property type="entry name" value="DDT"/>
    <property type="match status" value="1"/>
</dbReference>
<accession>F1MCP3</accession>
<evidence type="ECO:0000313" key="17">
    <source>
        <dbReference type="Ensembl" id="ENSBTAP00000043353.6"/>
    </source>
</evidence>
<dbReference type="InterPro" id="IPR019787">
    <property type="entry name" value="Znf_PHD-finger"/>
</dbReference>
<keyword evidence="5" id="KW-0862">Zinc</keyword>
<feature type="region of interest" description="Disordered" evidence="12">
    <location>
        <begin position="462"/>
        <end position="578"/>
    </location>
</feature>
<feature type="compositionally biased region" description="Polar residues" evidence="12">
    <location>
        <begin position="1409"/>
        <end position="1423"/>
    </location>
</feature>
<dbReference type="Ensembl" id="ENSBTAT00000046021.6">
    <property type="protein sequence ID" value="ENSBTAP00000043353.6"/>
    <property type="gene ID" value="ENSBTAG00000020654.9"/>
</dbReference>
<feature type="compositionally biased region" description="Polar residues" evidence="12">
    <location>
        <begin position="1326"/>
        <end position="1373"/>
    </location>
</feature>
<feature type="region of interest" description="Disordered" evidence="12">
    <location>
        <begin position="1512"/>
        <end position="1533"/>
    </location>
</feature>
<evidence type="ECO:0000259" key="16">
    <source>
        <dbReference type="PROSITE" id="PS50982"/>
    </source>
</evidence>
<feature type="region of interest" description="Disordered" evidence="12">
    <location>
        <begin position="396"/>
        <end position="421"/>
    </location>
</feature>
<feature type="compositionally biased region" description="Polar residues" evidence="12">
    <location>
        <begin position="108"/>
        <end position="122"/>
    </location>
</feature>
<keyword evidence="18" id="KW-1185">Reference proteome</keyword>
<dbReference type="GO" id="GO:0003677">
    <property type="term" value="F:DNA binding"/>
    <property type="evidence" value="ECO:0007669"/>
    <property type="project" value="UniProtKB-KW"/>
</dbReference>
<dbReference type="HOGENOM" id="CLU_000899_0_0_1"/>
<evidence type="ECO:0000256" key="10">
    <source>
        <dbReference type="PROSITE-ProRule" id="PRU00035"/>
    </source>
</evidence>
<feature type="region of interest" description="Disordered" evidence="12">
    <location>
        <begin position="69"/>
        <end position="284"/>
    </location>
</feature>
<dbReference type="SUPFAM" id="SSF54171">
    <property type="entry name" value="DNA-binding domain"/>
    <property type="match status" value="1"/>
</dbReference>
<name>F1MCP3_BOVIN</name>
<feature type="compositionally biased region" description="Basic and acidic residues" evidence="12">
    <location>
        <begin position="678"/>
        <end position="699"/>
    </location>
</feature>
<feature type="domain" description="Bromo" evidence="13">
    <location>
        <begin position="1950"/>
        <end position="2020"/>
    </location>
</feature>
<feature type="compositionally biased region" description="Acidic residues" evidence="12">
    <location>
        <begin position="201"/>
        <end position="227"/>
    </location>
</feature>
<feature type="domain" description="PHD-type" evidence="14">
    <location>
        <begin position="1805"/>
        <end position="1855"/>
    </location>
</feature>
<dbReference type="PRINTS" id="PR00503">
    <property type="entry name" value="BROMODOMAIN"/>
</dbReference>
<proteinExistence type="inferred from homology"/>
<keyword evidence="7 10" id="KW-0103">Bromodomain</keyword>
<dbReference type="Bgee" id="ENSBTAG00000020654">
    <property type="expression patterns" value="Expressed in semen and 108 other cell types or tissues"/>
</dbReference>
<evidence type="ECO:0000256" key="2">
    <source>
        <dbReference type="ARBA" id="ARBA00007444"/>
    </source>
</evidence>
<dbReference type="AlphaFoldDB" id="F1MCP3"/>
<dbReference type="PROSITE" id="PS50982">
    <property type="entry name" value="MBD"/>
    <property type="match status" value="1"/>
</dbReference>
<keyword evidence="8" id="KW-0804">Transcription</keyword>
<feature type="compositionally biased region" description="Acidic residues" evidence="12">
    <location>
        <begin position="543"/>
        <end position="566"/>
    </location>
</feature>
<dbReference type="GO" id="GO:0008270">
    <property type="term" value="F:zinc ion binding"/>
    <property type="evidence" value="ECO:0007669"/>
    <property type="project" value="UniProtKB-KW"/>
</dbReference>
<evidence type="ECO:0000259" key="14">
    <source>
        <dbReference type="PROSITE" id="PS50016"/>
    </source>
</evidence>
<feature type="region of interest" description="Disordered" evidence="12">
    <location>
        <begin position="859"/>
        <end position="881"/>
    </location>
</feature>
<evidence type="ECO:0000256" key="12">
    <source>
        <dbReference type="SAM" id="MobiDB-lite"/>
    </source>
</evidence>
<feature type="region of interest" description="Disordered" evidence="12">
    <location>
        <begin position="678"/>
        <end position="712"/>
    </location>
</feature>
<evidence type="ECO:0000259" key="15">
    <source>
        <dbReference type="PROSITE" id="PS50827"/>
    </source>
</evidence>
<dbReference type="GeneTree" id="ENSGT00940000155359"/>
<dbReference type="SUPFAM" id="SSF57903">
    <property type="entry name" value="FYVE/PHD zinc finger"/>
    <property type="match status" value="1"/>
</dbReference>
<evidence type="ECO:0000313" key="18">
    <source>
        <dbReference type="Proteomes" id="UP000009136"/>
    </source>
</evidence>
<feature type="compositionally biased region" description="Polar residues" evidence="12">
    <location>
        <begin position="1512"/>
        <end position="1532"/>
    </location>
</feature>
<evidence type="ECO:0000256" key="4">
    <source>
        <dbReference type="ARBA" id="ARBA00022771"/>
    </source>
</evidence>
<feature type="compositionally biased region" description="Polar residues" evidence="12">
    <location>
        <begin position="505"/>
        <end position="525"/>
    </location>
</feature>
<evidence type="ECO:0000256" key="9">
    <source>
        <dbReference type="ARBA" id="ARBA00023242"/>
    </source>
</evidence>
<dbReference type="InterPro" id="IPR001965">
    <property type="entry name" value="Znf_PHD"/>
</dbReference>
<evidence type="ECO:0000256" key="6">
    <source>
        <dbReference type="ARBA" id="ARBA00023015"/>
    </source>
</evidence>
<dbReference type="InterPro" id="IPR011011">
    <property type="entry name" value="Znf_FYVE_PHD"/>
</dbReference>
<feature type="domain" description="MBD" evidence="16">
    <location>
        <begin position="577"/>
        <end position="648"/>
    </location>
</feature>
<evidence type="ECO:0000256" key="3">
    <source>
        <dbReference type="ARBA" id="ARBA00022723"/>
    </source>
</evidence>
<dbReference type="SMART" id="SM00297">
    <property type="entry name" value="BROMO"/>
    <property type="match status" value="1"/>
</dbReference>
<feature type="compositionally biased region" description="Polar residues" evidence="12">
    <location>
        <begin position="398"/>
        <end position="421"/>
    </location>
</feature>
<feature type="compositionally biased region" description="Low complexity" evidence="12">
    <location>
        <begin position="1424"/>
        <end position="1444"/>
    </location>
</feature>
<feature type="compositionally biased region" description="Polar residues" evidence="12">
    <location>
        <begin position="462"/>
        <end position="490"/>
    </location>
</feature>
<feature type="compositionally biased region" description="Basic and acidic residues" evidence="12">
    <location>
        <begin position="1280"/>
        <end position="1293"/>
    </location>
</feature>
<evidence type="ECO:0000256" key="7">
    <source>
        <dbReference type="ARBA" id="ARBA00023117"/>
    </source>
</evidence>
<feature type="domain" description="DDT" evidence="15">
    <location>
        <begin position="925"/>
        <end position="990"/>
    </location>
</feature>
<feature type="compositionally biased region" description="Basic and acidic residues" evidence="12">
    <location>
        <begin position="243"/>
        <end position="261"/>
    </location>
</feature>
<feature type="compositionally biased region" description="Low complexity" evidence="12">
    <location>
        <begin position="8"/>
        <end position="44"/>
    </location>
</feature>
<dbReference type="Pfam" id="PF00439">
    <property type="entry name" value="Bromodomain"/>
    <property type="match status" value="1"/>
</dbReference>
<dbReference type="Pfam" id="PF00628">
    <property type="entry name" value="PHD"/>
    <property type="match status" value="1"/>
</dbReference>
<dbReference type="InterPro" id="IPR018501">
    <property type="entry name" value="DDT_dom"/>
</dbReference>
<dbReference type="VGNC" id="VGNC:55328">
    <property type="gene designation" value="BAZ2B"/>
</dbReference>
<keyword evidence="3" id="KW-0479">Metal-binding</keyword>
<feature type="compositionally biased region" description="Low complexity" evidence="12">
    <location>
        <begin position="275"/>
        <end position="284"/>
    </location>
</feature>
<feature type="compositionally biased region" description="Low complexity" evidence="12">
    <location>
        <begin position="177"/>
        <end position="200"/>
    </location>
</feature>
<dbReference type="Pfam" id="PF01429">
    <property type="entry name" value="MBD"/>
    <property type="match status" value="1"/>
</dbReference>
<evidence type="ECO:0000256" key="1">
    <source>
        <dbReference type="ARBA" id="ARBA00004123"/>
    </source>
</evidence>
<comment type="subcellular location">
    <subcellularLocation>
        <location evidence="1">Nucleus</location>
    </subcellularLocation>
</comment>
<protein>
    <submittedName>
        <fullName evidence="17">Bromodomain adjacent to zinc finger domain 2B</fullName>
    </submittedName>
</protein>
<keyword evidence="9" id="KW-0539">Nucleus</keyword>
<evidence type="ECO:0000313" key="19">
    <source>
        <dbReference type="VGNC" id="VGNC:55328"/>
    </source>
</evidence>
<feature type="region of interest" description="Disordered" evidence="12">
    <location>
        <begin position="345"/>
        <end position="370"/>
    </location>
</feature>
<dbReference type="PANTHER" id="PTHR45915">
    <property type="entry name" value="TRANSCRIPTION INTERMEDIARY FACTOR"/>
    <property type="match status" value="1"/>
</dbReference>
<dbReference type="Proteomes" id="UP000009136">
    <property type="component" value="Chromosome 2"/>
</dbReference>
<dbReference type="GO" id="GO:0005634">
    <property type="term" value="C:nucleus"/>
    <property type="evidence" value="ECO:0007669"/>
    <property type="project" value="UniProtKB-SubCell"/>
</dbReference>
<feature type="compositionally biased region" description="Low complexity" evidence="12">
    <location>
        <begin position="350"/>
        <end position="363"/>
    </location>
</feature>
<feature type="compositionally biased region" description="Low complexity" evidence="12">
    <location>
        <begin position="69"/>
        <end position="81"/>
    </location>
</feature>
<dbReference type="OrthoDB" id="21449at2759"/>
<dbReference type="SMART" id="SM00249">
    <property type="entry name" value="PHD"/>
    <property type="match status" value="1"/>
</dbReference>
<feature type="compositionally biased region" description="Low complexity" evidence="12">
    <location>
        <begin position="123"/>
        <end position="141"/>
    </location>
</feature>
<dbReference type="PROSITE" id="PS50827">
    <property type="entry name" value="DDT"/>
    <property type="match status" value="1"/>
</dbReference>
<evidence type="ECO:0000256" key="8">
    <source>
        <dbReference type="ARBA" id="ARBA00023163"/>
    </source>
</evidence>
<feature type="compositionally biased region" description="Polar residues" evidence="12">
    <location>
        <begin position="83"/>
        <end position="100"/>
    </location>
</feature>
<dbReference type="InterPro" id="IPR013083">
    <property type="entry name" value="Znf_RING/FYVE/PHD"/>
</dbReference>
<dbReference type="SMART" id="SM00391">
    <property type="entry name" value="MBD"/>
    <property type="match status" value="1"/>
</dbReference>
<dbReference type="VEuPathDB" id="HostDB:ENSBTAG00000020654"/>
<dbReference type="CDD" id="cd01397">
    <property type="entry name" value="HAT_MBD"/>
    <property type="match status" value="1"/>
</dbReference>
<dbReference type="PROSITE" id="PS50014">
    <property type="entry name" value="BROMODOMAIN_2"/>
    <property type="match status" value="1"/>
</dbReference>
<dbReference type="SUPFAM" id="SSF47370">
    <property type="entry name" value="Bromodomain"/>
    <property type="match status" value="1"/>
</dbReference>
<dbReference type="InterPro" id="IPR037374">
    <property type="entry name" value="BAZ2A/B_Bromo"/>
</dbReference>
<evidence type="ECO:0000256" key="11">
    <source>
        <dbReference type="PROSITE-ProRule" id="PRU00146"/>
    </source>
</evidence>
<dbReference type="Gene3D" id="1.20.920.10">
    <property type="entry name" value="Bromodomain-like"/>
    <property type="match status" value="1"/>
</dbReference>
<feature type="region of interest" description="Disordered" evidence="12">
    <location>
        <begin position="1409"/>
        <end position="1444"/>
    </location>
</feature>
<reference evidence="17" key="1">
    <citation type="submission" date="2018-03" db="EMBL/GenBank/DDBJ databases">
        <title>ARS-UCD1.2.</title>
        <authorList>
            <person name="Rosen B.D."/>
            <person name="Bickhart D.M."/>
            <person name="Koren S."/>
            <person name="Schnabel R.D."/>
            <person name="Hall R."/>
            <person name="Zimin A."/>
            <person name="Dreischer C."/>
            <person name="Schultheiss S."/>
            <person name="Schroeder S.G."/>
            <person name="Elsik C.G."/>
            <person name="Couldrey C."/>
            <person name="Liu G.E."/>
            <person name="Van Tassell C.P."/>
            <person name="Phillippy A.M."/>
            <person name="Smith T.P.L."/>
            <person name="Medrano J.F."/>
        </authorList>
    </citation>
    <scope>NUCLEOTIDE SEQUENCE [LARGE SCALE GENOMIC DNA]</scope>
    <source>
        <strain evidence="17">Hereford</strain>
    </source>
</reference>
<feature type="compositionally biased region" description="Acidic residues" evidence="12">
    <location>
        <begin position="1135"/>
        <end position="1159"/>
    </location>
</feature>
<dbReference type="PROSITE" id="PS00633">
    <property type="entry name" value="BROMODOMAIN_1"/>
    <property type="match status" value="1"/>
</dbReference>
<dbReference type="CDD" id="cd05503">
    <property type="entry name" value="Bromo_BAZ2A_B_like"/>
    <property type="match status" value="1"/>
</dbReference>